<evidence type="ECO:0000313" key="4">
    <source>
        <dbReference type="Proteomes" id="UP001274830"/>
    </source>
</evidence>
<dbReference type="AlphaFoldDB" id="A0AAE1BZF4"/>
<sequence length="485" mass="52926">MSQRIIDRSSIEPLDTVSQIWQHLGLPQNALSVLELTGRGSGYVSSYKVDHLAQASIALSALSAALVDSLRRPESSLPRKVTVPLEHACIELKSERLYTIAGYDGGPLQAPIGGLHRTSDGYVRIHDSFSNHRNGTLKLLGLENTATREQVAERVVKWAKLDLEQSAYENKLAIYALRSYGEWDSLPQAQALPDLPISVIRIAGEGPKGLPAHMLRSDDRCLRGLRVLELSRVLAAPVAGRTLAAHGADVLWVTSPTLPDLPELDKDTTRGKRTIQLDLHNGKDCNELMKLIKDCDVFLQSYRPESLSSRGFGPEALAAINPSIIYASLTAFGTSGPWADRRGFDSLVQTCSGMNVSEAEHFGQGEHARPLPAQALDHASGYFLATGIACAVYKRAKEGGSWRIDVSLAGTMHYLRSLGQIMPSIQTGAHGIPPDDSDVPDIYFEEQQSGFGKMRALRHSATVEGAKPGWDHMPKTLGSDEPRWM</sequence>
<comment type="caution">
    <text evidence="3">The sequence shown here is derived from an EMBL/GenBank/DDBJ whole genome shotgun (WGS) entry which is preliminary data.</text>
</comment>
<dbReference type="Gene3D" id="3.40.50.10540">
    <property type="entry name" value="Crotonobetainyl-coa:carnitine coa-transferase, domain 1"/>
    <property type="match status" value="1"/>
</dbReference>
<dbReference type="PANTHER" id="PTHR48228">
    <property type="entry name" value="SUCCINYL-COA--D-CITRAMALATE COA-TRANSFERASE"/>
    <property type="match status" value="1"/>
</dbReference>
<evidence type="ECO:0000256" key="2">
    <source>
        <dbReference type="SAM" id="MobiDB-lite"/>
    </source>
</evidence>
<protein>
    <recommendedName>
        <fullName evidence="5">CoA-transferase family III</fullName>
    </recommendedName>
</protein>
<dbReference type="InterPro" id="IPR050509">
    <property type="entry name" value="CoA-transferase_III"/>
</dbReference>
<reference evidence="3" key="1">
    <citation type="submission" date="2023-07" db="EMBL/GenBank/DDBJ databases">
        <title>Black Yeasts Isolated from many extreme environments.</title>
        <authorList>
            <person name="Coleine C."/>
            <person name="Stajich J.E."/>
            <person name="Selbmann L."/>
        </authorList>
    </citation>
    <scope>NUCLEOTIDE SEQUENCE</scope>
    <source>
        <strain evidence="3">CCFEE 5485</strain>
    </source>
</reference>
<organism evidence="3 4">
    <name type="scientific">Recurvomyces mirabilis</name>
    <dbReference type="NCBI Taxonomy" id="574656"/>
    <lineage>
        <taxon>Eukaryota</taxon>
        <taxon>Fungi</taxon>
        <taxon>Dikarya</taxon>
        <taxon>Ascomycota</taxon>
        <taxon>Pezizomycotina</taxon>
        <taxon>Dothideomycetes</taxon>
        <taxon>Dothideomycetidae</taxon>
        <taxon>Mycosphaerellales</taxon>
        <taxon>Teratosphaeriaceae</taxon>
        <taxon>Recurvomyces</taxon>
    </lineage>
</organism>
<proteinExistence type="inferred from homology"/>
<dbReference type="InterPro" id="IPR003673">
    <property type="entry name" value="CoA-Trfase_fam_III"/>
</dbReference>
<dbReference type="GO" id="GO:0003824">
    <property type="term" value="F:catalytic activity"/>
    <property type="evidence" value="ECO:0007669"/>
    <property type="project" value="InterPro"/>
</dbReference>
<gene>
    <name evidence="3" type="ORF">LTR78_006784</name>
</gene>
<evidence type="ECO:0008006" key="5">
    <source>
        <dbReference type="Google" id="ProtNLM"/>
    </source>
</evidence>
<dbReference type="Proteomes" id="UP001274830">
    <property type="component" value="Unassembled WGS sequence"/>
</dbReference>
<feature type="region of interest" description="Disordered" evidence="2">
    <location>
        <begin position="465"/>
        <end position="485"/>
    </location>
</feature>
<dbReference type="InterPro" id="IPR023606">
    <property type="entry name" value="CoA-Trfase_III_dom_1_sf"/>
</dbReference>
<dbReference type="Pfam" id="PF02515">
    <property type="entry name" value="CoA_transf_3"/>
    <property type="match status" value="1"/>
</dbReference>
<feature type="compositionally biased region" description="Basic and acidic residues" evidence="2">
    <location>
        <begin position="469"/>
        <end position="485"/>
    </location>
</feature>
<accession>A0AAE1BZF4</accession>
<keyword evidence="4" id="KW-1185">Reference proteome</keyword>
<evidence type="ECO:0000256" key="1">
    <source>
        <dbReference type="ARBA" id="ARBA00008383"/>
    </source>
</evidence>
<evidence type="ECO:0000313" key="3">
    <source>
        <dbReference type="EMBL" id="KAK3673239.1"/>
    </source>
</evidence>
<dbReference type="PANTHER" id="PTHR48228:SF4">
    <property type="entry name" value="BLR3030 PROTEIN"/>
    <property type="match status" value="1"/>
</dbReference>
<dbReference type="EMBL" id="JAUTXT010000026">
    <property type="protein sequence ID" value="KAK3673239.1"/>
    <property type="molecule type" value="Genomic_DNA"/>
</dbReference>
<comment type="similarity">
    <text evidence="1">Belongs to the CoA-transferase III family.</text>
</comment>
<dbReference type="SUPFAM" id="SSF89796">
    <property type="entry name" value="CoA-transferase family III (CaiB/BaiF)"/>
    <property type="match status" value="2"/>
</dbReference>
<name>A0AAE1BZF4_9PEZI</name>